<dbReference type="Gene3D" id="3.30.230.130">
    <property type="entry name" value="Cullin, Chain C, Domain 2"/>
    <property type="match status" value="1"/>
</dbReference>
<evidence type="ECO:0000313" key="9">
    <source>
        <dbReference type="Proteomes" id="UP000812966"/>
    </source>
</evidence>
<dbReference type="FunFam" id="1.20.1310.10:FF:000001">
    <property type="entry name" value="Cullin 3"/>
    <property type="match status" value="1"/>
</dbReference>
<proteinExistence type="inferred from homology"/>
<keyword evidence="4" id="KW-0832">Ubl conjugation</keyword>
<evidence type="ECO:0000256" key="2">
    <source>
        <dbReference type="ARBA" id="ARBA00022499"/>
    </source>
</evidence>
<organism evidence="8 9">
    <name type="scientific">Filobasidium floriforme</name>
    <dbReference type="NCBI Taxonomy" id="5210"/>
    <lineage>
        <taxon>Eukaryota</taxon>
        <taxon>Fungi</taxon>
        <taxon>Dikarya</taxon>
        <taxon>Basidiomycota</taxon>
        <taxon>Agaricomycotina</taxon>
        <taxon>Tremellomycetes</taxon>
        <taxon>Filobasidiales</taxon>
        <taxon>Filobasidiaceae</taxon>
        <taxon>Filobasidium</taxon>
    </lineage>
</organism>
<accession>A0A8K0NT78</accession>
<dbReference type="InterPro" id="IPR036388">
    <property type="entry name" value="WH-like_DNA-bd_sf"/>
</dbReference>
<dbReference type="PROSITE" id="PS50069">
    <property type="entry name" value="CULLIN_2"/>
    <property type="match status" value="1"/>
</dbReference>
<dbReference type="SUPFAM" id="SSF46785">
    <property type="entry name" value="Winged helix' DNA-binding domain"/>
    <property type="match status" value="1"/>
</dbReference>
<dbReference type="GO" id="GO:0031625">
    <property type="term" value="F:ubiquitin protein ligase binding"/>
    <property type="evidence" value="ECO:0007669"/>
    <property type="project" value="InterPro"/>
</dbReference>
<dbReference type="FunFam" id="1.20.1310.10:FF:000019">
    <property type="entry name" value="Cullin 1"/>
    <property type="match status" value="1"/>
</dbReference>
<dbReference type="FunFam" id="1.20.1310.10:FF:000029">
    <property type="entry name" value="Cullin homolog 1"/>
    <property type="match status" value="1"/>
</dbReference>
<dbReference type="GO" id="GO:0031146">
    <property type="term" value="P:SCF-dependent proteasomal ubiquitin-dependent protein catabolic process"/>
    <property type="evidence" value="ECO:0007669"/>
    <property type="project" value="UniProtKB-ARBA"/>
</dbReference>
<evidence type="ECO:0000256" key="6">
    <source>
        <dbReference type="RuleBase" id="RU003829"/>
    </source>
</evidence>
<dbReference type="FunFam" id="1.10.10.10:FF:000014">
    <property type="entry name" value="Cullin 1"/>
    <property type="match status" value="1"/>
</dbReference>
<dbReference type="Gene3D" id="1.20.1310.10">
    <property type="entry name" value="Cullin Repeats"/>
    <property type="match status" value="4"/>
</dbReference>
<feature type="domain" description="Cullin family profile" evidence="7">
    <location>
        <begin position="398"/>
        <end position="627"/>
    </location>
</feature>
<keyword evidence="3" id="KW-0833">Ubl conjugation pathway</keyword>
<evidence type="ECO:0000313" key="8">
    <source>
        <dbReference type="EMBL" id="KAG7571032.1"/>
    </source>
</evidence>
<keyword evidence="2" id="KW-1017">Isopeptide bond</keyword>
<dbReference type="PANTHER" id="PTHR11932">
    <property type="entry name" value="CULLIN"/>
    <property type="match status" value="1"/>
</dbReference>
<evidence type="ECO:0000259" key="7">
    <source>
        <dbReference type="PROSITE" id="PS50069"/>
    </source>
</evidence>
<dbReference type="InterPro" id="IPR036317">
    <property type="entry name" value="Cullin_homology_sf"/>
</dbReference>
<protein>
    <recommendedName>
        <fullName evidence="7">Cullin family profile domain-containing protein</fullName>
    </recommendedName>
</protein>
<dbReference type="Pfam" id="PF10557">
    <property type="entry name" value="Cullin_Nedd8"/>
    <property type="match status" value="1"/>
</dbReference>
<evidence type="ECO:0000256" key="3">
    <source>
        <dbReference type="ARBA" id="ARBA00022786"/>
    </source>
</evidence>
<name>A0A8K0NT78_9TREE</name>
<gene>
    <name evidence="8" type="ORF">FFLO_00996</name>
</gene>
<sequence>MVKLEHGMSYSYYMLLYTACYNYCISSNKQHEISGYGSVPVGSSGTVKAGAHLMGSDLYNKLSDYLKTHLARLRTESENLSDLALLQFYTKEWKRYTTGANYVNRLFAYLNRHWVKREKDEGRKGIYTVYTLSLVQWKEHFFLGMVKDNNNRLITALLKQIESHRNGEQVDGGMIKSIVDSMVSLGLEDEQHHGGKDNKTHIEVYREHFQKPFLTATENYYKAESEGFLAENNISDYLRLAEKRLDEEENRVNLYMHSQTKQPLLQRAENALVTSHLARMQEEFGPLLDADRQEDLARMWKLLNRVDGLGPLRETFQEHVTKNGLDAVSRASQGTVGADGKQENMDPKTYVTALLEVYKKNLAVVEKPFEGDTGFQAALDKACRTFINKNPAAAEANKAPELIALYVDQQLKKSNKETADESMEEALNDSMTLFKYLDHRDIFMRFYSRRLADRLLRGTSMSEEAEGSMISKLKDQCGYDYVTKLQKMLTDVSLSKELTESFNEKMANNGHDDKVDFSVIVGGSVNWPLASKAVDFQVPRELQPMLDRFKGYYNNSHSGRALTWMWLYSKNEVQLSYLKPKITLMCSTYQLAVLMLFNEEESLHFADIEARTKLSPEILKPVMTILVKSKVLLVDGDTYDINYNLKSKKVRLNINVPMKAEQKKESDEVTKAAEEDRKYIYQATIVRIMKSRKTMKHQHLINEVSQHVSKNFPPVVSMIKKTIEHLVDQDYLERADGQNDT</sequence>
<dbReference type="SUPFAM" id="SSF75632">
    <property type="entry name" value="Cullin homology domain"/>
    <property type="match status" value="1"/>
</dbReference>
<dbReference type="InterPro" id="IPR059120">
    <property type="entry name" value="Cullin-like_AB"/>
</dbReference>
<evidence type="ECO:0000256" key="1">
    <source>
        <dbReference type="ARBA" id="ARBA00006019"/>
    </source>
</evidence>
<comment type="similarity">
    <text evidence="1 5 6">Belongs to the cullin family.</text>
</comment>
<dbReference type="Pfam" id="PF26557">
    <property type="entry name" value="Cullin_AB"/>
    <property type="match status" value="1"/>
</dbReference>
<dbReference type="InterPro" id="IPR016158">
    <property type="entry name" value="Cullin_homology"/>
</dbReference>
<dbReference type="Proteomes" id="UP000812966">
    <property type="component" value="Unassembled WGS sequence"/>
</dbReference>
<dbReference type="InterPro" id="IPR036390">
    <property type="entry name" value="WH_DNA-bd_sf"/>
</dbReference>
<dbReference type="Gene3D" id="1.10.10.10">
    <property type="entry name" value="Winged helix-like DNA-binding domain superfamily/Winged helix DNA-binding domain"/>
    <property type="match status" value="1"/>
</dbReference>
<dbReference type="Pfam" id="PF00888">
    <property type="entry name" value="Cullin"/>
    <property type="match status" value="1"/>
</dbReference>
<dbReference type="EMBL" id="JABELV010000012">
    <property type="protein sequence ID" value="KAG7571032.1"/>
    <property type="molecule type" value="Genomic_DNA"/>
</dbReference>
<dbReference type="AlphaFoldDB" id="A0A8K0NT78"/>
<dbReference type="InterPro" id="IPR001373">
    <property type="entry name" value="Cullin_N"/>
</dbReference>
<keyword evidence="9" id="KW-1185">Reference proteome</keyword>
<dbReference type="SMART" id="SM00182">
    <property type="entry name" value="CULLIN"/>
    <property type="match status" value="1"/>
</dbReference>
<dbReference type="FunFam" id="1.20.1310.10:FF:000002">
    <property type="entry name" value="cullin-3 isoform X1"/>
    <property type="match status" value="1"/>
</dbReference>
<evidence type="ECO:0000256" key="5">
    <source>
        <dbReference type="PROSITE-ProRule" id="PRU00330"/>
    </source>
</evidence>
<dbReference type="InterPro" id="IPR019559">
    <property type="entry name" value="Cullin_neddylation_domain"/>
</dbReference>
<dbReference type="InterPro" id="IPR016159">
    <property type="entry name" value="Cullin_repeat-like_dom_sf"/>
</dbReference>
<reference evidence="8" key="1">
    <citation type="submission" date="2020-04" db="EMBL/GenBank/DDBJ databases">
        <title>Analysis of mating type loci in Filobasidium floriforme.</title>
        <authorList>
            <person name="Nowrousian M."/>
        </authorList>
    </citation>
    <scope>NUCLEOTIDE SEQUENCE</scope>
    <source>
        <strain evidence="8">CBS 6242</strain>
    </source>
</reference>
<evidence type="ECO:0000256" key="4">
    <source>
        <dbReference type="ARBA" id="ARBA00022843"/>
    </source>
</evidence>
<dbReference type="GO" id="GO:0019005">
    <property type="term" value="C:SCF ubiquitin ligase complex"/>
    <property type="evidence" value="ECO:0007669"/>
    <property type="project" value="UniProtKB-ARBA"/>
</dbReference>
<dbReference type="InterPro" id="IPR045093">
    <property type="entry name" value="Cullin"/>
</dbReference>
<comment type="caution">
    <text evidence="8">The sequence shown here is derived from an EMBL/GenBank/DDBJ whole genome shotgun (WGS) entry which is preliminary data.</text>
</comment>
<dbReference type="SMART" id="SM00884">
    <property type="entry name" value="Cullin_Nedd8"/>
    <property type="match status" value="1"/>
</dbReference>
<dbReference type="SUPFAM" id="SSF74788">
    <property type="entry name" value="Cullin repeat-like"/>
    <property type="match status" value="1"/>
</dbReference>